<accession>A0A2I0AIU6</accession>
<name>A0A2I0AIU6_9ASPA</name>
<keyword evidence="2" id="KW-1185">Reference proteome</keyword>
<dbReference type="EMBL" id="KZ451979">
    <property type="protein sequence ID" value="PKA55396.1"/>
    <property type="molecule type" value="Genomic_DNA"/>
</dbReference>
<dbReference type="AlphaFoldDB" id="A0A2I0AIU6"/>
<proteinExistence type="predicted"/>
<evidence type="ECO:0000313" key="2">
    <source>
        <dbReference type="Proteomes" id="UP000236161"/>
    </source>
</evidence>
<protein>
    <submittedName>
        <fullName evidence="1">Uncharacterized protein</fullName>
    </submittedName>
</protein>
<gene>
    <name evidence="1" type="ORF">AXF42_Ash006598</name>
</gene>
<evidence type="ECO:0000313" key="1">
    <source>
        <dbReference type="EMBL" id="PKA55396.1"/>
    </source>
</evidence>
<reference evidence="1 2" key="1">
    <citation type="journal article" date="2017" name="Nature">
        <title>The Apostasia genome and the evolution of orchids.</title>
        <authorList>
            <person name="Zhang G.Q."/>
            <person name="Liu K.W."/>
            <person name="Li Z."/>
            <person name="Lohaus R."/>
            <person name="Hsiao Y.Y."/>
            <person name="Niu S.C."/>
            <person name="Wang J.Y."/>
            <person name="Lin Y.C."/>
            <person name="Xu Q."/>
            <person name="Chen L.J."/>
            <person name="Yoshida K."/>
            <person name="Fujiwara S."/>
            <person name="Wang Z.W."/>
            <person name="Zhang Y.Q."/>
            <person name="Mitsuda N."/>
            <person name="Wang M."/>
            <person name="Liu G.H."/>
            <person name="Pecoraro L."/>
            <person name="Huang H.X."/>
            <person name="Xiao X.J."/>
            <person name="Lin M."/>
            <person name="Wu X.Y."/>
            <person name="Wu W.L."/>
            <person name="Chen Y.Y."/>
            <person name="Chang S.B."/>
            <person name="Sakamoto S."/>
            <person name="Ohme-Takagi M."/>
            <person name="Yagi M."/>
            <person name="Zeng S.J."/>
            <person name="Shen C.Y."/>
            <person name="Yeh C.M."/>
            <person name="Luo Y.B."/>
            <person name="Tsai W.C."/>
            <person name="Van de Peer Y."/>
            <person name="Liu Z.J."/>
        </authorList>
    </citation>
    <scope>NUCLEOTIDE SEQUENCE [LARGE SCALE GENOMIC DNA]</scope>
    <source>
        <strain evidence="2">cv. Shenzhen</strain>
        <tissue evidence="1">Stem</tissue>
    </source>
</reference>
<dbReference type="Proteomes" id="UP000236161">
    <property type="component" value="Unassembled WGS sequence"/>
</dbReference>
<organism evidence="1 2">
    <name type="scientific">Apostasia shenzhenica</name>
    <dbReference type="NCBI Taxonomy" id="1088818"/>
    <lineage>
        <taxon>Eukaryota</taxon>
        <taxon>Viridiplantae</taxon>
        <taxon>Streptophyta</taxon>
        <taxon>Embryophyta</taxon>
        <taxon>Tracheophyta</taxon>
        <taxon>Spermatophyta</taxon>
        <taxon>Magnoliopsida</taxon>
        <taxon>Liliopsida</taxon>
        <taxon>Asparagales</taxon>
        <taxon>Orchidaceae</taxon>
        <taxon>Apostasioideae</taxon>
        <taxon>Apostasia</taxon>
    </lineage>
</organism>
<sequence>MNRIADGFQKLSNAIDTNEYRDSLLTNVYRSCIQLLKLMMMKLNTASVIWPHLIWQSHSLL</sequence>